<dbReference type="PROSITE" id="PS50122">
    <property type="entry name" value="CHEB"/>
    <property type="match status" value="1"/>
</dbReference>
<organism evidence="6 7">
    <name type="scientific">Krasilnikovia cinnamomea</name>
    <dbReference type="NCBI Taxonomy" id="349313"/>
    <lineage>
        <taxon>Bacteria</taxon>
        <taxon>Bacillati</taxon>
        <taxon>Actinomycetota</taxon>
        <taxon>Actinomycetes</taxon>
        <taxon>Micromonosporales</taxon>
        <taxon>Micromonosporaceae</taxon>
        <taxon>Krasilnikovia</taxon>
    </lineage>
</organism>
<reference evidence="6 7" key="1">
    <citation type="submission" date="2019-02" db="EMBL/GenBank/DDBJ databases">
        <title>Sequencing the genomes of 1000 actinobacteria strains.</title>
        <authorList>
            <person name="Klenk H.-P."/>
        </authorList>
    </citation>
    <scope>NUCLEOTIDE SEQUENCE [LARGE SCALE GENOMIC DNA]</scope>
    <source>
        <strain evidence="6 7">DSM 45162</strain>
    </source>
</reference>
<evidence type="ECO:0000256" key="3">
    <source>
        <dbReference type="ARBA" id="ARBA00048267"/>
    </source>
</evidence>
<name>A0A4Q7ZRA9_9ACTN</name>
<feature type="domain" description="CheB-type methylesterase" evidence="5">
    <location>
        <begin position="29"/>
        <end position="199"/>
    </location>
</feature>
<evidence type="ECO:0000313" key="7">
    <source>
        <dbReference type="Proteomes" id="UP000292564"/>
    </source>
</evidence>
<dbReference type="CDD" id="cd16433">
    <property type="entry name" value="CheB"/>
    <property type="match status" value="1"/>
</dbReference>
<dbReference type="EC" id="3.1.1.61" evidence="2"/>
<dbReference type="Gene3D" id="3.40.50.180">
    <property type="entry name" value="Methylesterase CheB, C-terminal domain"/>
    <property type="match status" value="1"/>
</dbReference>
<dbReference type="InterPro" id="IPR000673">
    <property type="entry name" value="Sig_transdc_resp-reg_Me-estase"/>
</dbReference>
<keyword evidence="7" id="KW-1185">Reference proteome</keyword>
<feature type="active site" evidence="4">
    <location>
        <position position="68"/>
    </location>
</feature>
<feature type="active site" evidence="4">
    <location>
        <position position="41"/>
    </location>
</feature>
<dbReference type="SUPFAM" id="SSF52738">
    <property type="entry name" value="Methylesterase CheB, C-terminal domain"/>
    <property type="match status" value="1"/>
</dbReference>
<accession>A0A4Q7ZRA9</accession>
<comment type="caution">
    <text evidence="6">The sequence shown here is derived from an EMBL/GenBank/DDBJ whole genome shotgun (WGS) entry which is preliminary data.</text>
</comment>
<dbReference type="EMBL" id="SHKY01000001">
    <property type="protein sequence ID" value="RZU53331.1"/>
    <property type="molecule type" value="Genomic_DNA"/>
</dbReference>
<evidence type="ECO:0000256" key="1">
    <source>
        <dbReference type="ARBA" id="ARBA00022801"/>
    </source>
</evidence>
<evidence type="ECO:0000256" key="2">
    <source>
        <dbReference type="ARBA" id="ARBA00039140"/>
    </source>
</evidence>
<protein>
    <recommendedName>
        <fullName evidence="2">protein-glutamate methylesterase</fullName>
        <ecNumber evidence="2">3.1.1.61</ecNumber>
    </recommendedName>
</protein>
<evidence type="ECO:0000259" key="5">
    <source>
        <dbReference type="PROSITE" id="PS50122"/>
    </source>
</evidence>
<gene>
    <name evidence="6" type="ORF">EV385_5251</name>
</gene>
<dbReference type="GO" id="GO:0000156">
    <property type="term" value="F:phosphorelay response regulator activity"/>
    <property type="evidence" value="ECO:0007669"/>
    <property type="project" value="InterPro"/>
</dbReference>
<keyword evidence="1 4" id="KW-0378">Hydrolase</keyword>
<dbReference type="PANTHER" id="PTHR42872:SF6">
    <property type="entry name" value="PROTEIN-GLUTAMATE METHYLESTERASE_PROTEIN-GLUTAMINE GLUTAMINASE"/>
    <property type="match status" value="1"/>
</dbReference>
<sequence>MMDLTRRSDDSILRAQFTTGLRRSSAGRRWFGVPVVALVCSAGGLEPLCEILADLPRRFPAAVIVLRHQSPTAADRMAPILRARTALRVKTAADGDALVPGRVLVAPAGNHTLVSPDGMITLIDSGERPPYRPSADLLLTTLAMAAGPRAIAVVLSGYGNDGATGASVIHRLGGVVIASDAATSPVFAMPQAAIERDAVVDHVVPVGAIAALLQSLAERVIDASGPAAG</sequence>
<comment type="catalytic activity">
    <reaction evidence="3">
        <text>[protein]-L-glutamate 5-O-methyl ester + H2O = L-glutamyl-[protein] + methanol + H(+)</text>
        <dbReference type="Rhea" id="RHEA:23236"/>
        <dbReference type="Rhea" id="RHEA-COMP:10208"/>
        <dbReference type="Rhea" id="RHEA-COMP:10311"/>
        <dbReference type="ChEBI" id="CHEBI:15377"/>
        <dbReference type="ChEBI" id="CHEBI:15378"/>
        <dbReference type="ChEBI" id="CHEBI:17790"/>
        <dbReference type="ChEBI" id="CHEBI:29973"/>
        <dbReference type="ChEBI" id="CHEBI:82795"/>
        <dbReference type="EC" id="3.1.1.61"/>
    </reaction>
</comment>
<proteinExistence type="predicted"/>
<evidence type="ECO:0000313" key="6">
    <source>
        <dbReference type="EMBL" id="RZU53331.1"/>
    </source>
</evidence>
<feature type="active site" evidence="4">
    <location>
        <position position="161"/>
    </location>
</feature>
<dbReference type="Proteomes" id="UP000292564">
    <property type="component" value="Unassembled WGS sequence"/>
</dbReference>
<keyword evidence="4" id="KW-0145">Chemotaxis</keyword>
<dbReference type="GO" id="GO:0008984">
    <property type="term" value="F:protein-glutamate methylesterase activity"/>
    <property type="evidence" value="ECO:0007669"/>
    <property type="project" value="UniProtKB-EC"/>
</dbReference>
<dbReference type="GO" id="GO:0005737">
    <property type="term" value="C:cytoplasm"/>
    <property type="evidence" value="ECO:0007669"/>
    <property type="project" value="InterPro"/>
</dbReference>
<dbReference type="Pfam" id="PF01339">
    <property type="entry name" value="CheB_methylest"/>
    <property type="match status" value="1"/>
</dbReference>
<dbReference type="GO" id="GO:0006935">
    <property type="term" value="P:chemotaxis"/>
    <property type="evidence" value="ECO:0007669"/>
    <property type="project" value="UniProtKB-UniRule"/>
</dbReference>
<dbReference type="InterPro" id="IPR035909">
    <property type="entry name" value="CheB_C"/>
</dbReference>
<dbReference type="AlphaFoldDB" id="A0A4Q7ZRA9"/>
<dbReference type="PANTHER" id="PTHR42872">
    <property type="entry name" value="PROTEIN-GLUTAMATE METHYLESTERASE/PROTEIN-GLUTAMINE GLUTAMINASE"/>
    <property type="match status" value="1"/>
</dbReference>
<evidence type="ECO:0000256" key="4">
    <source>
        <dbReference type="PROSITE-ProRule" id="PRU00050"/>
    </source>
</evidence>